<comment type="caution">
    <text evidence="1">The sequence shown here is derived from an EMBL/GenBank/DDBJ whole genome shotgun (WGS) entry which is preliminary data.</text>
</comment>
<dbReference type="EMBL" id="PQXL01000006">
    <property type="protein sequence ID" value="THV55614.1"/>
    <property type="molecule type" value="Genomic_DNA"/>
</dbReference>
<dbReference type="Proteomes" id="UP000308671">
    <property type="component" value="Unassembled WGS sequence"/>
</dbReference>
<accession>A0A4S8RPA5</accession>
<name>A0A4S8RPA5_9HELO</name>
<dbReference type="OrthoDB" id="10319808at2759"/>
<protein>
    <submittedName>
        <fullName evidence="1">Uncharacterized protein</fullName>
    </submittedName>
</protein>
<sequence>MTVNLPGRRLGQGSLVRFISQLLLEVHRRGFGLALRCREMILWIRFYGYNLGTVWPGQPIHYGFDSVQSNNEMLPHYAGLGQISQLHHIQVILCCTSLLTLAMPDG</sequence>
<dbReference type="AlphaFoldDB" id="A0A4S8RPA5"/>
<evidence type="ECO:0000313" key="2">
    <source>
        <dbReference type="Proteomes" id="UP000308671"/>
    </source>
</evidence>
<organism evidence="1 2">
    <name type="scientific">Botrytis galanthina</name>
    <dbReference type="NCBI Taxonomy" id="278940"/>
    <lineage>
        <taxon>Eukaryota</taxon>
        <taxon>Fungi</taxon>
        <taxon>Dikarya</taxon>
        <taxon>Ascomycota</taxon>
        <taxon>Pezizomycotina</taxon>
        <taxon>Leotiomycetes</taxon>
        <taxon>Helotiales</taxon>
        <taxon>Sclerotiniaceae</taxon>
        <taxon>Botrytis</taxon>
    </lineage>
</organism>
<keyword evidence="2" id="KW-1185">Reference proteome</keyword>
<gene>
    <name evidence="1" type="ORF">BGAL_0006g00680</name>
</gene>
<evidence type="ECO:0000313" key="1">
    <source>
        <dbReference type="EMBL" id="THV55614.1"/>
    </source>
</evidence>
<proteinExistence type="predicted"/>
<reference evidence="1 2" key="1">
    <citation type="submission" date="2017-12" db="EMBL/GenBank/DDBJ databases">
        <title>Comparative genomics of Botrytis spp.</title>
        <authorList>
            <person name="Valero-Jimenez C.A."/>
            <person name="Tapia P."/>
            <person name="Veloso J."/>
            <person name="Silva-Moreno E."/>
            <person name="Staats M."/>
            <person name="Valdes J.H."/>
            <person name="Van Kan J.A.L."/>
        </authorList>
    </citation>
    <scope>NUCLEOTIDE SEQUENCE [LARGE SCALE GENOMIC DNA]</scope>
    <source>
        <strain evidence="1 2">MUCL435</strain>
    </source>
</reference>